<proteinExistence type="predicted"/>
<dbReference type="Gramene" id="PHT78203">
    <property type="protein sequence ID" value="PHT78203"/>
    <property type="gene ID" value="T459_16255"/>
</dbReference>
<name>A0A2G2Z866_CAPAN</name>
<gene>
    <name evidence="1" type="ORF">T459_16255</name>
</gene>
<sequence>MDGEKRPSMGYMLEAMDKVKETVQRGFDGVSRHYEKVLEIIDSRLIDQLKRPLHSAGYILNPGLYFKSMMSEEKIVKSVGELLYLC</sequence>
<evidence type="ECO:0000313" key="1">
    <source>
        <dbReference type="EMBL" id="PHT78203.1"/>
    </source>
</evidence>
<protein>
    <submittedName>
        <fullName evidence="1">Uncharacterized protein</fullName>
    </submittedName>
</protein>
<organism evidence="1 2">
    <name type="scientific">Capsicum annuum</name>
    <name type="common">Capsicum pepper</name>
    <dbReference type="NCBI Taxonomy" id="4072"/>
    <lineage>
        <taxon>Eukaryota</taxon>
        <taxon>Viridiplantae</taxon>
        <taxon>Streptophyta</taxon>
        <taxon>Embryophyta</taxon>
        <taxon>Tracheophyta</taxon>
        <taxon>Spermatophyta</taxon>
        <taxon>Magnoliopsida</taxon>
        <taxon>eudicotyledons</taxon>
        <taxon>Gunneridae</taxon>
        <taxon>Pentapetalae</taxon>
        <taxon>asterids</taxon>
        <taxon>lamiids</taxon>
        <taxon>Solanales</taxon>
        <taxon>Solanaceae</taxon>
        <taxon>Solanoideae</taxon>
        <taxon>Capsiceae</taxon>
        <taxon>Capsicum</taxon>
    </lineage>
</organism>
<dbReference type="EMBL" id="AYRZ02000006">
    <property type="protein sequence ID" value="PHT78203.1"/>
    <property type="molecule type" value="Genomic_DNA"/>
</dbReference>
<dbReference type="AlphaFoldDB" id="A0A2G2Z866"/>
<reference evidence="1 2" key="1">
    <citation type="journal article" date="2014" name="Nat. Genet.">
        <title>Genome sequence of the hot pepper provides insights into the evolution of pungency in Capsicum species.</title>
        <authorList>
            <person name="Kim S."/>
            <person name="Park M."/>
            <person name="Yeom S.I."/>
            <person name="Kim Y.M."/>
            <person name="Lee J.M."/>
            <person name="Lee H.A."/>
            <person name="Seo E."/>
            <person name="Choi J."/>
            <person name="Cheong K."/>
            <person name="Kim K.T."/>
            <person name="Jung K."/>
            <person name="Lee G.W."/>
            <person name="Oh S.K."/>
            <person name="Bae C."/>
            <person name="Kim S.B."/>
            <person name="Lee H.Y."/>
            <person name="Kim S.Y."/>
            <person name="Kim M.S."/>
            <person name="Kang B.C."/>
            <person name="Jo Y.D."/>
            <person name="Yang H.B."/>
            <person name="Jeong H.J."/>
            <person name="Kang W.H."/>
            <person name="Kwon J.K."/>
            <person name="Shin C."/>
            <person name="Lim J.Y."/>
            <person name="Park J.H."/>
            <person name="Huh J.H."/>
            <person name="Kim J.S."/>
            <person name="Kim B.D."/>
            <person name="Cohen O."/>
            <person name="Paran I."/>
            <person name="Suh M.C."/>
            <person name="Lee S.B."/>
            <person name="Kim Y.K."/>
            <person name="Shin Y."/>
            <person name="Noh S.J."/>
            <person name="Park J."/>
            <person name="Seo Y.S."/>
            <person name="Kwon S.Y."/>
            <person name="Kim H.A."/>
            <person name="Park J.M."/>
            <person name="Kim H.J."/>
            <person name="Choi S.B."/>
            <person name="Bosland P.W."/>
            <person name="Reeves G."/>
            <person name="Jo S.H."/>
            <person name="Lee B.W."/>
            <person name="Cho H.T."/>
            <person name="Choi H.S."/>
            <person name="Lee M.S."/>
            <person name="Yu Y."/>
            <person name="Do Choi Y."/>
            <person name="Park B.S."/>
            <person name="van Deynze A."/>
            <person name="Ashrafi H."/>
            <person name="Hill T."/>
            <person name="Kim W.T."/>
            <person name="Pai H.S."/>
            <person name="Ahn H.K."/>
            <person name="Yeam I."/>
            <person name="Giovannoni J.J."/>
            <person name="Rose J.K."/>
            <person name="Sorensen I."/>
            <person name="Lee S.J."/>
            <person name="Kim R.W."/>
            <person name="Choi I.Y."/>
            <person name="Choi B.S."/>
            <person name="Lim J.S."/>
            <person name="Lee Y.H."/>
            <person name="Choi D."/>
        </authorList>
    </citation>
    <scope>NUCLEOTIDE SEQUENCE [LARGE SCALE GENOMIC DNA]</scope>
    <source>
        <strain evidence="2">cv. CM334</strain>
    </source>
</reference>
<comment type="caution">
    <text evidence="1">The sequence shown here is derived from an EMBL/GenBank/DDBJ whole genome shotgun (WGS) entry which is preliminary data.</text>
</comment>
<evidence type="ECO:0000313" key="2">
    <source>
        <dbReference type="Proteomes" id="UP000222542"/>
    </source>
</evidence>
<keyword evidence="2" id="KW-1185">Reference proteome</keyword>
<reference evidence="1 2" key="2">
    <citation type="journal article" date="2017" name="Genome Biol.">
        <title>New reference genome sequences of hot pepper reveal the massive evolution of plant disease-resistance genes by retroduplication.</title>
        <authorList>
            <person name="Kim S."/>
            <person name="Park J."/>
            <person name="Yeom S.I."/>
            <person name="Kim Y.M."/>
            <person name="Seo E."/>
            <person name="Kim K.T."/>
            <person name="Kim M.S."/>
            <person name="Lee J.M."/>
            <person name="Cheong K."/>
            <person name="Shin H.S."/>
            <person name="Kim S.B."/>
            <person name="Han K."/>
            <person name="Lee J."/>
            <person name="Park M."/>
            <person name="Lee H.A."/>
            <person name="Lee H.Y."/>
            <person name="Lee Y."/>
            <person name="Oh S."/>
            <person name="Lee J.H."/>
            <person name="Choi E."/>
            <person name="Choi E."/>
            <person name="Lee S.E."/>
            <person name="Jeon J."/>
            <person name="Kim H."/>
            <person name="Choi G."/>
            <person name="Song H."/>
            <person name="Lee J."/>
            <person name="Lee S.C."/>
            <person name="Kwon J.K."/>
            <person name="Lee H.Y."/>
            <person name="Koo N."/>
            <person name="Hong Y."/>
            <person name="Kim R.W."/>
            <person name="Kang W.H."/>
            <person name="Huh J.H."/>
            <person name="Kang B.C."/>
            <person name="Yang T.J."/>
            <person name="Lee Y.H."/>
            <person name="Bennetzen J.L."/>
            <person name="Choi D."/>
        </authorList>
    </citation>
    <scope>NUCLEOTIDE SEQUENCE [LARGE SCALE GENOMIC DNA]</scope>
    <source>
        <strain evidence="2">cv. CM334</strain>
    </source>
</reference>
<dbReference type="Proteomes" id="UP000222542">
    <property type="component" value="Unassembled WGS sequence"/>
</dbReference>
<accession>A0A2G2Z866</accession>